<comment type="similarity">
    <text evidence="1 8">Belongs to the peptidase M4 family.</text>
</comment>
<keyword evidence="14" id="KW-1185">Reference proteome</keyword>
<dbReference type="EC" id="3.4.24.-" evidence="8"/>
<dbReference type="PANTHER" id="PTHR33794:SF1">
    <property type="entry name" value="BACILLOLYSIN"/>
    <property type="match status" value="1"/>
</dbReference>
<sequence>MPPSGATARRRLSLPPPPPNDLEPPACPVPPSPPVRPAVAATLLAAGVAATPAHAEDPAKALRLGAKEKLIPRGTVTDPDGTVHTRYERTYEGLPVLGGDLVVHKSGNGTVEDVTKATEETIKVPTTRAKVPAPTARRSAVAATSADAPTGQEPRKVIWAAKGKPVLAYETVVTGRQKDGTPSRLHVITDATSGKRLFAHEAVRSGTGNSQWSGKVKVNSVKSGKNFVLKDPARGGNQVFNARHRKIEQGPFPGFSNPTDTWGNGKGSMPQTAAVDAQYGAAETWDYFKSVHGRKGIRNDGKGAPSYVHYDDNMDNAFWDNDNFFMAYGDGPGNKRPFTSLDVAAHEMSHGVTGATAGLYYFGESGGLDEATSDIFAAMVEFRAKNPKDPADYLFMEKLGAKPERYMDRPSKDGHSADYWFKGLDDLDPHLSSGVGNHFYYLLAEGSGKKTINGVTYNSPTKNGKKVAGIGRGAAEKIWYKAVTTYMTSTTNYKGARSATLKAARDLYGTKSKQYKTVQAAWDGVNVK</sequence>
<dbReference type="InterPro" id="IPR050728">
    <property type="entry name" value="Zinc_Metalloprotease_M4"/>
</dbReference>
<keyword evidence="3" id="KW-0479">Metal-binding</keyword>
<feature type="compositionally biased region" description="Pro residues" evidence="9">
    <location>
        <begin position="14"/>
        <end position="33"/>
    </location>
</feature>
<dbReference type="SUPFAM" id="SSF55486">
    <property type="entry name" value="Metalloproteases ('zincins'), catalytic domain"/>
    <property type="match status" value="1"/>
</dbReference>
<dbReference type="InterPro" id="IPR027268">
    <property type="entry name" value="Peptidase_M4/M1_CTD_sf"/>
</dbReference>
<evidence type="ECO:0000256" key="8">
    <source>
        <dbReference type="RuleBase" id="RU366073"/>
    </source>
</evidence>
<dbReference type="Proteomes" id="UP001501102">
    <property type="component" value="Unassembled WGS sequence"/>
</dbReference>
<reference evidence="13 14" key="1">
    <citation type="journal article" date="2019" name="Int. J. Syst. Evol. Microbiol.">
        <title>The Global Catalogue of Microorganisms (GCM) 10K type strain sequencing project: providing services to taxonomists for standard genome sequencing and annotation.</title>
        <authorList>
            <consortium name="The Broad Institute Genomics Platform"/>
            <consortium name="The Broad Institute Genome Sequencing Center for Infectious Disease"/>
            <person name="Wu L."/>
            <person name="Ma J."/>
        </authorList>
    </citation>
    <scope>NUCLEOTIDE SEQUENCE [LARGE SCALE GENOMIC DNA]</scope>
    <source>
        <strain evidence="13 14">JCM 4087</strain>
    </source>
</reference>
<dbReference type="Pfam" id="PF07504">
    <property type="entry name" value="FTP"/>
    <property type="match status" value="1"/>
</dbReference>
<feature type="domain" description="FTP" evidence="12">
    <location>
        <begin position="69"/>
        <end position="116"/>
    </location>
</feature>
<evidence type="ECO:0000256" key="7">
    <source>
        <dbReference type="ARBA" id="ARBA00023049"/>
    </source>
</evidence>
<evidence type="ECO:0000259" key="12">
    <source>
        <dbReference type="Pfam" id="PF07504"/>
    </source>
</evidence>
<dbReference type="Pfam" id="PF01447">
    <property type="entry name" value="Peptidase_M4"/>
    <property type="match status" value="1"/>
</dbReference>
<organism evidence="13 14">
    <name type="scientific">Streptomyces thioluteus</name>
    <dbReference type="NCBI Taxonomy" id="66431"/>
    <lineage>
        <taxon>Bacteria</taxon>
        <taxon>Bacillati</taxon>
        <taxon>Actinomycetota</taxon>
        <taxon>Actinomycetes</taxon>
        <taxon>Kitasatosporales</taxon>
        <taxon>Streptomycetaceae</taxon>
        <taxon>Streptomyces</taxon>
    </lineage>
</organism>
<keyword evidence="4" id="KW-0732">Signal</keyword>
<evidence type="ECO:0000256" key="6">
    <source>
        <dbReference type="ARBA" id="ARBA00022833"/>
    </source>
</evidence>
<evidence type="ECO:0000256" key="4">
    <source>
        <dbReference type="ARBA" id="ARBA00022729"/>
    </source>
</evidence>
<dbReference type="InterPro" id="IPR023612">
    <property type="entry name" value="Peptidase_M4"/>
</dbReference>
<dbReference type="InterPro" id="IPR011096">
    <property type="entry name" value="FTP_domain"/>
</dbReference>
<gene>
    <name evidence="13" type="ORF">GCM10020221_11800</name>
</gene>
<dbReference type="Pfam" id="PF02868">
    <property type="entry name" value="Peptidase_M4_C"/>
    <property type="match status" value="1"/>
</dbReference>
<comment type="cofactor">
    <cofactor evidence="8">
        <name>Zn(2+)</name>
        <dbReference type="ChEBI" id="CHEBI:29105"/>
    </cofactor>
</comment>
<dbReference type="EMBL" id="BAAAXZ010000042">
    <property type="protein sequence ID" value="GAA2917298.1"/>
    <property type="molecule type" value="Genomic_DNA"/>
</dbReference>
<keyword evidence="5 8" id="KW-0378">Hydrolase</keyword>
<dbReference type="InterPro" id="IPR013856">
    <property type="entry name" value="Peptidase_M4_domain"/>
</dbReference>
<comment type="caution">
    <text evidence="13">The sequence shown here is derived from an EMBL/GenBank/DDBJ whole genome shotgun (WGS) entry which is preliminary data.</text>
</comment>
<feature type="domain" description="Peptidase M4" evidence="10">
    <location>
        <begin position="206"/>
        <end position="353"/>
    </location>
</feature>
<evidence type="ECO:0000259" key="11">
    <source>
        <dbReference type="Pfam" id="PF02868"/>
    </source>
</evidence>
<evidence type="ECO:0000256" key="5">
    <source>
        <dbReference type="ARBA" id="ARBA00022801"/>
    </source>
</evidence>
<evidence type="ECO:0000313" key="14">
    <source>
        <dbReference type="Proteomes" id="UP001501102"/>
    </source>
</evidence>
<evidence type="ECO:0000259" key="10">
    <source>
        <dbReference type="Pfam" id="PF01447"/>
    </source>
</evidence>
<dbReference type="Gene3D" id="3.10.170.10">
    <property type="match status" value="1"/>
</dbReference>
<protein>
    <recommendedName>
        <fullName evidence="8">Neutral metalloproteinase</fullName>
        <ecNumber evidence="8">3.4.24.-</ecNumber>
    </recommendedName>
</protein>
<evidence type="ECO:0000256" key="9">
    <source>
        <dbReference type="SAM" id="MobiDB-lite"/>
    </source>
</evidence>
<comment type="function">
    <text evidence="8">Extracellular zinc metalloprotease.</text>
</comment>
<dbReference type="CDD" id="cd09597">
    <property type="entry name" value="M4_TLP"/>
    <property type="match status" value="1"/>
</dbReference>
<dbReference type="Gene3D" id="1.10.390.10">
    <property type="entry name" value="Neutral Protease Domain 2"/>
    <property type="match status" value="1"/>
</dbReference>
<feature type="domain" description="Peptidase M4 C-terminal" evidence="11">
    <location>
        <begin position="357"/>
        <end position="527"/>
    </location>
</feature>
<name>A0ABN3WJ19_STRTU</name>
<evidence type="ECO:0000256" key="3">
    <source>
        <dbReference type="ARBA" id="ARBA00022723"/>
    </source>
</evidence>
<keyword evidence="6 8" id="KW-0862">Zinc</keyword>
<comment type="subcellular location">
    <subcellularLocation>
        <location evidence="8">Secreted</location>
    </subcellularLocation>
</comment>
<feature type="region of interest" description="Disordered" evidence="9">
    <location>
        <begin position="1"/>
        <end position="33"/>
    </location>
</feature>
<evidence type="ECO:0000256" key="2">
    <source>
        <dbReference type="ARBA" id="ARBA00022670"/>
    </source>
</evidence>
<evidence type="ECO:0000256" key="1">
    <source>
        <dbReference type="ARBA" id="ARBA00009388"/>
    </source>
</evidence>
<dbReference type="InterPro" id="IPR001570">
    <property type="entry name" value="Peptidase_M4_C_domain"/>
</dbReference>
<dbReference type="PRINTS" id="PR00730">
    <property type="entry name" value="THERMOLYSIN"/>
</dbReference>
<dbReference type="Gene3D" id="3.10.450.490">
    <property type="match status" value="1"/>
</dbReference>
<evidence type="ECO:0000313" key="13">
    <source>
        <dbReference type="EMBL" id="GAA2917298.1"/>
    </source>
</evidence>
<feature type="compositionally biased region" description="Low complexity" evidence="9">
    <location>
        <begin position="131"/>
        <end position="146"/>
    </location>
</feature>
<keyword evidence="7 8" id="KW-0482">Metalloprotease</keyword>
<keyword evidence="2 8" id="KW-0645">Protease</keyword>
<keyword evidence="8" id="KW-0964">Secreted</keyword>
<dbReference type="PANTHER" id="PTHR33794">
    <property type="entry name" value="BACILLOLYSIN"/>
    <property type="match status" value="1"/>
</dbReference>
<proteinExistence type="inferred from homology"/>
<accession>A0ABN3WJ19</accession>
<feature type="region of interest" description="Disordered" evidence="9">
    <location>
        <begin position="128"/>
        <end position="149"/>
    </location>
</feature>